<evidence type="ECO:0000313" key="1">
    <source>
        <dbReference type="EMBL" id="MBW0576205.1"/>
    </source>
</evidence>
<dbReference type="OrthoDB" id="446925at2759"/>
<protein>
    <submittedName>
        <fullName evidence="1">Uncharacterized protein</fullName>
    </submittedName>
</protein>
<reference evidence="1" key="1">
    <citation type="submission" date="2021-03" db="EMBL/GenBank/DDBJ databases">
        <title>Draft genome sequence of rust myrtle Austropuccinia psidii MF-1, a brazilian biotype.</title>
        <authorList>
            <person name="Quecine M.C."/>
            <person name="Pachon D.M.R."/>
            <person name="Bonatelli M.L."/>
            <person name="Correr F.H."/>
            <person name="Franceschini L.M."/>
            <person name="Leite T.F."/>
            <person name="Margarido G.R.A."/>
            <person name="Almeida C.A."/>
            <person name="Ferrarezi J.A."/>
            <person name="Labate C.A."/>
        </authorList>
    </citation>
    <scope>NUCLEOTIDE SEQUENCE</scope>
    <source>
        <strain evidence="1">MF-1</strain>
    </source>
</reference>
<dbReference type="AlphaFoldDB" id="A0A9Q3KBD7"/>
<evidence type="ECO:0000313" key="2">
    <source>
        <dbReference type="Proteomes" id="UP000765509"/>
    </source>
</evidence>
<accession>A0A9Q3KBD7</accession>
<dbReference type="Proteomes" id="UP000765509">
    <property type="component" value="Unassembled WGS sequence"/>
</dbReference>
<gene>
    <name evidence="1" type="ORF">O181_115920</name>
</gene>
<sequence length="137" mass="16361">MTRWVAFIQLFSFDLVHKPGRTFTIPDGLSRRPQSEYEAKENYNFYEEEEWIKPHPWLGVKHNNIIEFSGIKLPSKQEGFEKRLVEYLNILQRRSGSKEEDVKEIKVKSSNLFLEEDKLKRRNKPVRVPKENINIIT</sequence>
<organism evidence="1 2">
    <name type="scientific">Austropuccinia psidii MF-1</name>
    <dbReference type="NCBI Taxonomy" id="1389203"/>
    <lineage>
        <taxon>Eukaryota</taxon>
        <taxon>Fungi</taxon>
        <taxon>Dikarya</taxon>
        <taxon>Basidiomycota</taxon>
        <taxon>Pucciniomycotina</taxon>
        <taxon>Pucciniomycetes</taxon>
        <taxon>Pucciniales</taxon>
        <taxon>Sphaerophragmiaceae</taxon>
        <taxon>Austropuccinia</taxon>
    </lineage>
</organism>
<keyword evidence="2" id="KW-1185">Reference proteome</keyword>
<comment type="caution">
    <text evidence="1">The sequence shown here is derived from an EMBL/GenBank/DDBJ whole genome shotgun (WGS) entry which is preliminary data.</text>
</comment>
<proteinExistence type="predicted"/>
<name>A0A9Q3KBD7_9BASI</name>
<dbReference type="EMBL" id="AVOT02097857">
    <property type="protein sequence ID" value="MBW0576205.1"/>
    <property type="molecule type" value="Genomic_DNA"/>
</dbReference>